<feature type="compositionally biased region" description="Polar residues" evidence="1">
    <location>
        <begin position="50"/>
        <end position="59"/>
    </location>
</feature>
<reference evidence="4" key="1">
    <citation type="submission" date="2020-12" db="EMBL/GenBank/DDBJ databases">
        <title>Vagococcus allomyrinae sp. nov. and Enterococcus lavae sp. nov., isolated from the larvae of Allomyrina dichotoma.</title>
        <authorList>
            <person name="Lee S.D."/>
        </authorList>
    </citation>
    <scope>NUCLEOTIDE SEQUENCE</scope>
    <source>
        <strain evidence="4">BWB3-3</strain>
    </source>
</reference>
<proteinExistence type="predicted"/>
<keyword evidence="2" id="KW-0812">Transmembrane</keyword>
<feature type="compositionally biased region" description="Polar residues" evidence="1">
    <location>
        <begin position="1"/>
        <end position="10"/>
    </location>
</feature>
<protein>
    <submittedName>
        <fullName evidence="4">PASTA domain-containing protein</fullName>
    </submittedName>
</protein>
<dbReference type="EMBL" id="JAEEGA010000014">
    <property type="protein sequence ID" value="MBP1043081.1"/>
    <property type="molecule type" value="Genomic_DNA"/>
</dbReference>
<dbReference type="AlphaFoldDB" id="A0A940PBH2"/>
<accession>A0A940PBH2</accession>
<feature type="compositionally biased region" description="Basic and acidic residues" evidence="1">
    <location>
        <begin position="12"/>
        <end position="37"/>
    </location>
</feature>
<dbReference type="Proteomes" id="UP000674938">
    <property type="component" value="Unassembled WGS sequence"/>
</dbReference>
<gene>
    <name evidence="4" type="ORF">I6N95_18860</name>
</gene>
<evidence type="ECO:0000256" key="2">
    <source>
        <dbReference type="SAM" id="Phobius"/>
    </source>
</evidence>
<organism evidence="4 5">
    <name type="scientific">Vagococcus allomyrinae</name>
    <dbReference type="NCBI Taxonomy" id="2794353"/>
    <lineage>
        <taxon>Bacteria</taxon>
        <taxon>Bacillati</taxon>
        <taxon>Bacillota</taxon>
        <taxon>Bacilli</taxon>
        <taxon>Lactobacillales</taxon>
        <taxon>Enterococcaceae</taxon>
        <taxon>Vagococcus</taxon>
    </lineage>
</organism>
<evidence type="ECO:0000259" key="3">
    <source>
        <dbReference type="PROSITE" id="PS51178"/>
    </source>
</evidence>
<feature type="region of interest" description="Disordered" evidence="1">
    <location>
        <begin position="1"/>
        <end position="75"/>
    </location>
</feature>
<dbReference type="CDD" id="cd06577">
    <property type="entry name" value="PASTA_pknB"/>
    <property type="match status" value="1"/>
</dbReference>
<name>A0A940PBH2_9ENTE</name>
<dbReference type="InterPro" id="IPR005543">
    <property type="entry name" value="PASTA_dom"/>
</dbReference>
<keyword evidence="2" id="KW-0472">Membrane</keyword>
<dbReference type="Pfam" id="PF03793">
    <property type="entry name" value="PASTA"/>
    <property type="match status" value="2"/>
</dbReference>
<dbReference type="RefSeq" id="WP_209530894.1">
    <property type="nucleotide sequence ID" value="NZ_JAEEGA010000014.1"/>
</dbReference>
<comment type="caution">
    <text evidence="4">The sequence shown here is derived from an EMBL/GenBank/DDBJ whole genome shotgun (WGS) entry which is preliminary data.</text>
</comment>
<keyword evidence="2" id="KW-1133">Transmembrane helix</keyword>
<dbReference type="SMART" id="SM00740">
    <property type="entry name" value="PASTA"/>
    <property type="match status" value="4"/>
</dbReference>
<dbReference type="Gene3D" id="3.30.10.20">
    <property type="match status" value="3"/>
</dbReference>
<feature type="domain" description="PASTA" evidence="3">
    <location>
        <begin position="102"/>
        <end position="168"/>
    </location>
</feature>
<keyword evidence="5" id="KW-1185">Reference proteome</keyword>
<evidence type="ECO:0000313" key="5">
    <source>
        <dbReference type="Proteomes" id="UP000674938"/>
    </source>
</evidence>
<evidence type="ECO:0000256" key="1">
    <source>
        <dbReference type="SAM" id="MobiDB-lite"/>
    </source>
</evidence>
<evidence type="ECO:0000313" key="4">
    <source>
        <dbReference type="EMBL" id="MBP1043081.1"/>
    </source>
</evidence>
<feature type="transmembrane region" description="Helical" evidence="2">
    <location>
        <begin position="82"/>
        <end position="103"/>
    </location>
</feature>
<sequence length="450" mass="50450">MSSFLNNFQSGDYEKNTADQKSLVEQEIDSEKEHQRLPSEAPTTEELVPSVTTKLSNQGSRRHSQEETEHDPTYRKRQRKKWLLLGILGTVAVALIGVTIYQLNHVAMPDFKGKTIGDVQTWAAANNLKVATKSEYSVEKEVNQVLKQPIAKGKKVRKGQELTFSISQGANPEDKVPLPDFNSLATAAAEEWLKQNKVDNLKLLSEYNDQVEKGKLVRMELKDEVTAENFKRKDSGTLYYSKGKEVYKKDISVPDFSGKLKSEVETWAKTNSIQMTYKDLASKEQEIGKVLKQSIPPKEKVAKETQMEVEVSAGKPIMVPDFATLTPEEAMAQKGLEVTVKRQYSNEASYGQLIWQTLPSGSELTEKDDLAIVVTYSEGKPYLKDVVGETEGALQKIFFDEYQSKGANINYTIKYVNSEEKKGTVVSMSAVNVYVPMDYTVEIRISTGNA</sequence>
<feature type="domain" description="PASTA" evidence="3">
    <location>
        <begin position="248"/>
        <end position="313"/>
    </location>
</feature>
<feature type="compositionally biased region" description="Basic and acidic residues" evidence="1">
    <location>
        <begin position="63"/>
        <end position="74"/>
    </location>
</feature>
<dbReference type="PROSITE" id="PS51178">
    <property type="entry name" value="PASTA"/>
    <property type="match status" value="2"/>
</dbReference>